<evidence type="ECO:0000259" key="3">
    <source>
        <dbReference type="Pfam" id="PF00534"/>
    </source>
</evidence>
<dbReference type="Gene3D" id="3.40.50.2000">
    <property type="entry name" value="Glycogen Phosphorylase B"/>
    <property type="match status" value="2"/>
</dbReference>
<evidence type="ECO:0000259" key="4">
    <source>
        <dbReference type="Pfam" id="PF13439"/>
    </source>
</evidence>
<sequence>MKVAQIITELKPSGPANVVKNIVGNMPDHIQSKVFYFRGPPTLDVDCECEHINFNTSSKLKDFDIIHSHGIRPDFLALYAGLLNKKVLTVSTLHNYVKDELLNIYGPKAARFVTPLWINAWSRMNGLAVLTQDAFQYYSPLLGSEKLNIIHNGIKASTNGNDADPDDQNKLKALGEKYYLLGTNAHIIKRKGIDQVVEALKYLPDFALVVVGDGPCRQDLIQLSEEHGVSERCWFTGYRSNVASFLPYYDIYVMPSRSEGFGLALLEAMAAHLPCVCSDIGVFREIMGEQASFFTLENIDSFCESVRSALACRKQFAENGYQRYLEKFTGKAMGEAYANFYDEQLAKYS</sequence>
<dbReference type="SUPFAM" id="SSF53756">
    <property type="entry name" value="UDP-Glycosyltransferase/glycogen phosphorylase"/>
    <property type="match status" value="1"/>
</dbReference>
<evidence type="ECO:0000256" key="2">
    <source>
        <dbReference type="ARBA" id="ARBA00022679"/>
    </source>
</evidence>
<evidence type="ECO:0000313" key="6">
    <source>
        <dbReference type="Proteomes" id="UP000250025"/>
    </source>
</evidence>
<keyword evidence="6" id="KW-1185">Reference proteome</keyword>
<keyword evidence="2" id="KW-0808">Transferase</keyword>
<accession>A0A2Z2H9S0</accession>
<dbReference type="Pfam" id="PF13439">
    <property type="entry name" value="Glyco_transf_4"/>
    <property type="match status" value="1"/>
</dbReference>
<dbReference type="InterPro" id="IPR028098">
    <property type="entry name" value="Glyco_trans_4-like_N"/>
</dbReference>
<reference evidence="5 6" key="1">
    <citation type="journal article" date="2017" name="Int. J. Syst. Evol. Microbiol.">
        <title>Kushneria konosiri sp. nov., isolated from the Korean salt-fermented seafood Daemi-jeot.</title>
        <authorList>
            <person name="Yun J.H."/>
            <person name="Park S.K."/>
            <person name="Lee J.Y."/>
            <person name="Jung M.J."/>
            <person name="Bae J.W."/>
        </authorList>
    </citation>
    <scope>NUCLEOTIDE SEQUENCE [LARGE SCALE GENOMIC DNA]</scope>
    <source>
        <strain evidence="5 6">X49</strain>
    </source>
</reference>
<dbReference type="InterPro" id="IPR001296">
    <property type="entry name" value="Glyco_trans_1"/>
</dbReference>
<protein>
    <recommendedName>
        <fullName evidence="7">Glycosyl transferase family 1 domain-containing protein</fullName>
    </recommendedName>
</protein>
<dbReference type="Proteomes" id="UP000250025">
    <property type="component" value="Chromosome"/>
</dbReference>
<keyword evidence="1" id="KW-0328">Glycosyltransferase</keyword>
<proteinExistence type="predicted"/>
<dbReference type="RefSeq" id="WP_086622980.1">
    <property type="nucleotide sequence ID" value="NZ_CP021323.1"/>
</dbReference>
<dbReference type="PANTHER" id="PTHR12526:SF629">
    <property type="entry name" value="TEICHURONIC ACID BIOSYNTHESIS GLYCOSYLTRANSFERASE TUAH-RELATED"/>
    <property type="match status" value="1"/>
</dbReference>
<dbReference type="OrthoDB" id="9801609at2"/>
<dbReference type="GO" id="GO:0016757">
    <property type="term" value="F:glycosyltransferase activity"/>
    <property type="evidence" value="ECO:0007669"/>
    <property type="project" value="UniProtKB-KW"/>
</dbReference>
<dbReference type="EMBL" id="CP021323">
    <property type="protein sequence ID" value="ARS54108.1"/>
    <property type="molecule type" value="Genomic_DNA"/>
</dbReference>
<feature type="domain" description="Glycosyltransferase subfamily 4-like N-terminal" evidence="4">
    <location>
        <begin position="61"/>
        <end position="155"/>
    </location>
</feature>
<organism evidence="5 6">
    <name type="scientific">Kushneria konosiri</name>
    <dbReference type="NCBI Taxonomy" id="698828"/>
    <lineage>
        <taxon>Bacteria</taxon>
        <taxon>Pseudomonadati</taxon>
        <taxon>Pseudomonadota</taxon>
        <taxon>Gammaproteobacteria</taxon>
        <taxon>Oceanospirillales</taxon>
        <taxon>Halomonadaceae</taxon>
        <taxon>Kushneria</taxon>
    </lineage>
</organism>
<evidence type="ECO:0000313" key="5">
    <source>
        <dbReference type="EMBL" id="ARS54108.1"/>
    </source>
</evidence>
<evidence type="ECO:0008006" key="7">
    <source>
        <dbReference type="Google" id="ProtNLM"/>
    </source>
</evidence>
<feature type="domain" description="Glycosyl transferase family 1" evidence="3">
    <location>
        <begin position="174"/>
        <end position="322"/>
    </location>
</feature>
<dbReference type="AlphaFoldDB" id="A0A2Z2H9S0"/>
<dbReference type="KEGG" id="kus:B9G99_15470"/>
<evidence type="ECO:0000256" key="1">
    <source>
        <dbReference type="ARBA" id="ARBA00022676"/>
    </source>
</evidence>
<gene>
    <name evidence="5" type="ORF">B9G99_15470</name>
</gene>
<dbReference type="Pfam" id="PF00534">
    <property type="entry name" value="Glycos_transf_1"/>
    <property type="match status" value="1"/>
</dbReference>
<dbReference type="GO" id="GO:1901135">
    <property type="term" value="P:carbohydrate derivative metabolic process"/>
    <property type="evidence" value="ECO:0007669"/>
    <property type="project" value="UniProtKB-ARBA"/>
</dbReference>
<dbReference type="PANTHER" id="PTHR12526">
    <property type="entry name" value="GLYCOSYLTRANSFERASE"/>
    <property type="match status" value="1"/>
</dbReference>
<name>A0A2Z2H9S0_9GAMM</name>